<dbReference type="EMBL" id="NCSJ02000207">
    <property type="protein sequence ID" value="RFU27414.1"/>
    <property type="molecule type" value="Genomic_DNA"/>
</dbReference>
<keyword evidence="2" id="KW-1185">Reference proteome</keyword>
<feature type="non-terminal residue" evidence="1">
    <location>
        <position position="77"/>
    </location>
</feature>
<comment type="caution">
    <text evidence="1">The sequence shown here is derived from an EMBL/GenBank/DDBJ whole genome shotgun (WGS) entry which is preliminary data.</text>
</comment>
<protein>
    <submittedName>
        <fullName evidence="1">Uncharacterized protein</fullName>
    </submittedName>
</protein>
<dbReference type="AlphaFoldDB" id="A0A3E2H207"/>
<evidence type="ECO:0000313" key="2">
    <source>
        <dbReference type="Proteomes" id="UP000258309"/>
    </source>
</evidence>
<accession>A0A3E2H207</accession>
<dbReference type="Proteomes" id="UP000258309">
    <property type="component" value="Unassembled WGS sequence"/>
</dbReference>
<name>A0A3E2H207_SCYLI</name>
<sequence>MPAGSYVMLRKLQTSGTGQTIINLLYLCTAPSSDPDRGLGGVPMPISKRFASIQSEDVTIDPDTLRDPKPWKVEKTE</sequence>
<feature type="non-terminal residue" evidence="1">
    <location>
        <position position="1"/>
    </location>
</feature>
<gene>
    <name evidence="1" type="ORF">B7463_g8917</name>
</gene>
<proteinExistence type="predicted"/>
<evidence type="ECO:0000313" key="1">
    <source>
        <dbReference type="EMBL" id="RFU27414.1"/>
    </source>
</evidence>
<reference evidence="1 2" key="1">
    <citation type="submission" date="2018-05" db="EMBL/GenBank/DDBJ databases">
        <title>Draft genome sequence of Scytalidium lignicola DSM 105466, a ubiquitous saprotrophic fungus.</title>
        <authorList>
            <person name="Buettner E."/>
            <person name="Gebauer A.M."/>
            <person name="Hofrichter M."/>
            <person name="Liers C."/>
            <person name="Kellner H."/>
        </authorList>
    </citation>
    <scope>NUCLEOTIDE SEQUENCE [LARGE SCALE GENOMIC DNA]</scope>
    <source>
        <strain evidence="1 2">DSM 105466</strain>
    </source>
</reference>
<organism evidence="1 2">
    <name type="scientific">Scytalidium lignicola</name>
    <name type="common">Hyphomycete</name>
    <dbReference type="NCBI Taxonomy" id="5539"/>
    <lineage>
        <taxon>Eukaryota</taxon>
        <taxon>Fungi</taxon>
        <taxon>Dikarya</taxon>
        <taxon>Ascomycota</taxon>
        <taxon>Pezizomycotina</taxon>
        <taxon>Leotiomycetes</taxon>
        <taxon>Leotiomycetes incertae sedis</taxon>
        <taxon>Scytalidium</taxon>
    </lineage>
</organism>